<dbReference type="AlphaFoldDB" id="A0A8H7RYS6"/>
<gene>
    <name evidence="1" type="ORF">INT45_010419</name>
</gene>
<accession>A0A8H7RYS6</accession>
<evidence type="ECO:0000313" key="2">
    <source>
        <dbReference type="Proteomes" id="UP000646827"/>
    </source>
</evidence>
<name>A0A8H7RYS6_9FUNG</name>
<protein>
    <submittedName>
        <fullName evidence="1">Uncharacterized protein</fullName>
    </submittedName>
</protein>
<evidence type="ECO:0000313" key="1">
    <source>
        <dbReference type="EMBL" id="KAG2219499.1"/>
    </source>
</evidence>
<proteinExistence type="predicted"/>
<comment type="caution">
    <text evidence="1">The sequence shown here is derived from an EMBL/GenBank/DDBJ whole genome shotgun (WGS) entry which is preliminary data.</text>
</comment>
<reference evidence="1 2" key="1">
    <citation type="submission" date="2020-12" db="EMBL/GenBank/DDBJ databases">
        <title>Metabolic potential, ecology and presence of endohyphal bacteria is reflected in genomic diversity of Mucoromycotina.</title>
        <authorList>
            <person name="Muszewska A."/>
            <person name="Okrasinska A."/>
            <person name="Steczkiewicz K."/>
            <person name="Drgas O."/>
            <person name="Orlowska M."/>
            <person name="Perlinska-Lenart U."/>
            <person name="Aleksandrzak-Piekarczyk T."/>
            <person name="Szatraj K."/>
            <person name="Zielenkiewicz U."/>
            <person name="Pilsyk S."/>
            <person name="Malc E."/>
            <person name="Mieczkowski P."/>
            <person name="Kruszewska J.S."/>
            <person name="Biernat P."/>
            <person name="Pawlowska J."/>
        </authorList>
    </citation>
    <scope>NUCLEOTIDE SEQUENCE [LARGE SCALE GENOMIC DNA]</scope>
    <source>
        <strain evidence="1 2">CBS 142.35</strain>
    </source>
</reference>
<sequence>MDPTIINPFNQIAQQVVAMVGSLVEAKVEVVLSKHSIKHMCMHKSWTAFCCTAPTLGLSDLSVLLQSKKKLKEIDYMDDDTKLKRWDMIYRRLDTQHDLCICEDKPEAADHSETYKDQIKCDEQRINMLRCLERNSAMKELVPYLESITAQTHGLSILIRGRKKIGNSYVHYTKAQGSIPGTPSSQCAALSEFLTIIISLKLQIATEAISEYHVKYLDNDSESQESMPESKGGEREREMIRQMKEEERQACLDVAKETMKNVVLGDDVLVARDHEILLMLALRASNSKDLRTNNISD</sequence>
<organism evidence="1 2">
    <name type="scientific">Circinella minor</name>
    <dbReference type="NCBI Taxonomy" id="1195481"/>
    <lineage>
        <taxon>Eukaryota</taxon>
        <taxon>Fungi</taxon>
        <taxon>Fungi incertae sedis</taxon>
        <taxon>Mucoromycota</taxon>
        <taxon>Mucoromycotina</taxon>
        <taxon>Mucoromycetes</taxon>
        <taxon>Mucorales</taxon>
        <taxon>Lichtheimiaceae</taxon>
        <taxon>Circinella</taxon>
    </lineage>
</organism>
<dbReference type="EMBL" id="JAEPRB010000177">
    <property type="protein sequence ID" value="KAG2219499.1"/>
    <property type="molecule type" value="Genomic_DNA"/>
</dbReference>
<keyword evidence="2" id="KW-1185">Reference proteome</keyword>
<dbReference type="OrthoDB" id="2298849at2759"/>
<dbReference type="Proteomes" id="UP000646827">
    <property type="component" value="Unassembled WGS sequence"/>
</dbReference>